<accession>A0A1Y2HBR5</accession>
<dbReference type="STRING" id="765915.A0A1Y2HBR5"/>
<dbReference type="OrthoDB" id="5572356at2759"/>
<dbReference type="AlphaFoldDB" id="A0A1Y2HBR5"/>
<evidence type="ECO:0000313" key="1">
    <source>
        <dbReference type="EMBL" id="ORZ32009.1"/>
    </source>
</evidence>
<name>A0A1Y2HBR5_9FUNG</name>
<dbReference type="Proteomes" id="UP000193411">
    <property type="component" value="Unassembled WGS sequence"/>
</dbReference>
<reference evidence="1 2" key="1">
    <citation type="submission" date="2016-07" db="EMBL/GenBank/DDBJ databases">
        <title>Pervasive Adenine N6-methylation of Active Genes in Fungi.</title>
        <authorList>
            <consortium name="DOE Joint Genome Institute"/>
            <person name="Mondo S.J."/>
            <person name="Dannebaum R.O."/>
            <person name="Kuo R.C."/>
            <person name="Labutti K."/>
            <person name="Haridas S."/>
            <person name="Kuo A."/>
            <person name="Salamov A."/>
            <person name="Ahrendt S.R."/>
            <person name="Lipzen A."/>
            <person name="Sullivan W."/>
            <person name="Andreopoulos W.B."/>
            <person name="Clum A."/>
            <person name="Lindquist E."/>
            <person name="Daum C."/>
            <person name="Ramamoorthy G.K."/>
            <person name="Gryganskyi A."/>
            <person name="Culley D."/>
            <person name="Magnuson J.K."/>
            <person name="James T.Y."/>
            <person name="O'Malley M.A."/>
            <person name="Stajich J.E."/>
            <person name="Spatafora J.W."/>
            <person name="Visel A."/>
            <person name="Grigoriev I.V."/>
        </authorList>
    </citation>
    <scope>NUCLEOTIDE SEQUENCE [LARGE SCALE GENOMIC DNA]</scope>
    <source>
        <strain evidence="1 2">PL171</strain>
    </source>
</reference>
<gene>
    <name evidence="1" type="ORF">BCR44DRAFT_1441214</name>
</gene>
<keyword evidence="2" id="KW-1185">Reference proteome</keyword>
<evidence type="ECO:0000313" key="2">
    <source>
        <dbReference type="Proteomes" id="UP000193411"/>
    </source>
</evidence>
<proteinExistence type="predicted"/>
<sequence length="170" mass="18695">MHVTSEQLKSMANNELIEYCLGVQSALRTAKATESIKQADAAKLQNQTETTQILQDQIRHLQETVSKQQLQLQELQVFRKKSERLKALVHQQESVIQHLERFASTSSRTRLGNASIAPLPPGVAASQHDLELLMRCSKAESRVAALEKQIQELSGRIAVAKVGSGTNAAG</sequence>
<organism evidence="1 2">
    <name type="scientific">Catenaria anguillulae PL171</name>
    <dbReference type="NCBI Taxonomy" id="765915"/>
    <lineage>
        <taxon>Eukaryota</taxon>
        <taxon>Fungi</taxon>
        <taxon>Fungi incertae sedis</taxon>
        <taxon>Blastocladiomycota</taxon>
        <taxon>Blastocladiomycetes</taxon>
        <taxon>Blastocladiales</taxon>
        <taxon>Catenariaceae</taxon>
        <taxon>Catenaria</taxon>
    </lineage>
</organism>
<dbReference type="EMBL" id="MCFL01000052">
    <property type="protein sequence ID" value="ORZ32009.1"/>
    <property type="molecule type" value="Genomic_DNA"/>
</dbReference>
<protein>
    <submittedName>
        <fullName evidence="1">Uncharacterized protein</fullName>
    </submittedName>
</protein>
<comment type="caution">
    <text evidence="1">The sequence shown here is derived from an EMBL/GenBank/DDBJ whole genome shotgun (WGS) entry which is preliminary data.</text>
</comment>